<dbReference type="InterPro" id="IPR015424">
    <property type="entry name" value="PyrdxlP-dep_Trfase"/>
</dbReference>
<evidence type="ECO:0000256" key="5">
    <source>
        <dbReference type="PIRSR" id="PIRSR001434-2"/>
    </source>
</evidence>
<dbReference type="Gene3D" id="3.90.1150.10">
    <property type="entry name" value="Aspartate Aminotransferase, domain 1"/>
    <property type="match status" value="1"/>
</dbReference>
<dbReference type="InParanoid" id="A0A0C3BKJ9"/>
<evidence type="ECO:0000256" key="1">
    <source>
        <dbReference type="ARBA" id="ARBA00001933"/>
    </source>
</evidence>
<reference evidence="7 8" key="1">
    <citation type="submission" date="2014-04" db="EMBL/GenBank/DDBJ databases">
        <authorList>
            <consortium name="DOE Joint Genome Institute"/>
            <person name="Kuo A."/>
            <person name="Tarkka M."/>
            <person name="Buscot F."/>
            <person name="Kohler A."/>
            <person name="Nagy L.G."/>
            <person name="Floudas D."/>
            <person name="Copeland A."/>
            <person name="Barry K.W."/>
            <person name="Cichocki N."/>
            <person name="Veneault-Fourrey C."/>
            <person name="LaButti K."/>
            <person name="Lindquist E.A."/>
            <person name="Lipzen A."/>
            <person name="Lundell T."/>
            <person name="Morin E."/>
            <person name="Murat C."/>
            <person name="Sun H."/>
            <person name="Tunlid A."/>
            <person name="Henrissat B."/>
            <person name="Grigoriev I.V."/>
            <person name="Hibbett D.S."/>
            <person name="Martin F."/>
            <person name="Nordberg H.P."/>
            <person name="Cantor M.N."/>
            <person name="Hua S.X."/>
        </authorList>
    </citation>
    <scope>NUCLEOTIDE SEQUENCE [LARGE SCALE GENOMIC DNA]</scope>
    <source>
        <strain evidence="7 8">F 1598</strain>
    </source>
</reference>
<dbReference type="InterPro" id="IPR006235">
    <property type="entry name" value="OAc-hSer/O-AcSer_sulfhydrylase"/>
</dbReference>
<dbReference type="HOGENOM" id="CLU_018986_4_0_1"/>
<keyword evidence="8" id="KW-1185">Reference proteome</keyword>
<dbReference type="GO" id="GO:0003961">
    <property type="term" value="F:O-acetylhomoserine aminocarboxypropyltransferase activity"/>
    <property type="evidence" value="ECO:0007669"/>
    <property type="project" value="TreeGrafter"/>
</dbReference>
<dbReference type="OrthoDB" id="3512640at2759"/>
<dbReference type="AlphaFoldDB" id="A0A0C3BKJ9"/>
<comment type="similarity">
    <text evidence="2 6">Belongs to the trans-sulfuration enzymes family.</text>
</comment>
<evidence type="ECO:0000256" key="3">
    <source>
        <dbReference type="ARBA" id="ARBA00022679"/>
    </source>
</evidence>
<feature type="modified residue" description="N6-(pyridoxal phosphate)lysine" evidence="5">
    <location>
        <position position="214"/>
    </location>
</feature>
<name>A0A0C3BKJ9_PILCF</name>
<gene>
    <name evidence="7" type="ORF">PILCRDRAFT_95896</name>
</gene>
<dbReference type="GO" id="GO:0071269">
    <property type="term" value="P:L-homocysteine biosynthetic process"/>
    <property type="evidence" value="ECO:0007669"/>
    <property type="project" value="TreeGrafter"/>
</dbReference>
<keyword evidence="3" id="KW-0808">Transferase</keyword>
<evidence type="ECO:0000313" key="7">
    <source>
        <dbReference type="EMBL" id="KIM86948.1"/>
    </source>
</evidence>
<evidence type="ECO:0000256" key="6">
    <source>
        <dbReference type="RuleBase" id="RU362118"/>
    </source>
</evidence>
<keyword evidence="4 5" id="KW-0663">Pyridoxal phosphate</keyword>
<proteinExistence type="inferred from homology"/>
<dbReference type="EMBL" id="KN832980">
    <property type="protein sequence ID" value="KIM86948.1"/>
    <property type="molecule type" value="Genomic_DNA"/>
</dbReference>
<dbReference type="InterPro" id="IPR015422">
    <property type="entry name" value="PyrdxlP-dep_Trfase_small"/>
</dbReference>
<dbReference type="STRING" id="765440.A0A0C3BKJ9"/>
<dbReference type="CDD" id="cd00614">
    <property type="entry name" value="CGS_like"/>
    <property type="match status" value="1"/>
</dbReference>
<reference evidence="8" key="2">
    <citation type="submission" date="2015-01" db="EMBL/GenBank/DDBJ databases">
        <title>Evolutionary Origins and Diversification of the Mycorrhizal Mutualists.</title>
        <authorList>
            <consortium name="DOE Joint Genome Institute"/>
            <consortium name="Mycorrhizal Genomics Consortium"/>
            <person name="Kohler A."/>
            <person name="Kuo A."/>
            <person name="Nagy L.G."/>
            <person name="Floudas D."/>
            <person name="Copeland A."/>
            <person name="Barry K.W."/>
            <person name="Cichocki N."/>
            <person name="Veneault-Fourrey C."/>
            <person name="LaButti K."/>
            <person name="Lindquist E.A."/>
            <person name="Lipzen A."/>
            <person name="Lundell T."/>
            <person name="Morin E."/>
            <person name="Murat C."/>
            <person name="Riley R."/>
            <person name="Ohm R."/>
            <person name="Sun H."/>
            <person name="Tunlid A."/>
            <person name="Henrissat B."/>
            <person name="Grigoriev I.V."/>
            <person name="Hibbett D.S."/>
            <person name="Martin F."/>
        </authorList>
    </citation>
    <scope>NUCLEOTIDE SEQUENCE [LARGE SCALE GENOMIC DNA]</scope>
    <source>
        <strain evidence="8">F 1598</strain>
    </source>
</reference>
<evidence type="ECO:0000313" key="8">
    <source>
        <dbReference type="Proteomes" id="UP000054166"/>
    </source>
</evidence>
<dbReference type="GO" id="GO:0030170">
    <property type="term" value="F:pyridoxal phosphate binding"/>
    <property type="evidence" value="ECO:0007669"/>
    <property type="project" value="InterPro"/>
</dbReference>
<evidence type="ECO:0000256" key="2">
    <source>
        <dbReference type="ARBA" id="ARBA00009077"/>
    </source>
</evidence>
<dbReference type="PANTHER" id="PTHR43797:SF2">
    <property type="entry name" value="HOMOCYSTEINE_CYSTEINE SYNTHASE"/>
    <property type="match status" value="1"/>
</dbReference>
<dbReference type="PANTHER" id="PTHR43797">
    <property type="entry name" value="HOMOCYSTEINE/CYSTEINE SYNTHASE"/>
    <property type="match status" value="1"/>
</dbReference>
<evidence type="ECO:0000256" key="4">
    <source>
        <dbReference type="ARBA" id="ARBA00022898"/>
    </source>
</evidence>
<organism evidence="7 8">
    <name type="scientific">Piloderma croceum (strain F 1598)</name>
    <dbReference type="NCBI Taxonomy" id="765440"/>
    <lineage>
        <taxon>Eukaryota</taxon>
        <taxon>Fungi</taxon>
        <taxon>Dikarya</taxon>
        <taxon>Basidiomycota</taxon>
        <taxon>Agaricomycotina</taxon>
        <taxon>Agaricomycetes</taxon>
        <taxon>Agaricomycetidae</taxon>
        <taxon>Atheliales</taxon>
        <taxon>Atheliaceae</taxon>
        <taxon>Piloderma</taxon>
    </lineage>
</organism>
<dbReference type="FunCoup" id="A0A0C3BKJ9">
    <property type="interactions" value="170"/>
</dbReference>
<sequence>MPTPKLYKKPEFDTLQLHAGHCPDIATNARAPPIYASAGFTFKSSQHGAELFSFKAAGNVYSRTSNPTIEIFEERIAALEGGVAAVAASSGMGAEFMAITTIASLGDNIVTSPYLFGGTYNLFKITLPKFGINVKFAESDKPDHFSAAIDSSTKALYCEIMSNPKYNVGRIPELAKVAHDHGIPLVVDNTFGAGGYFCRPFEHGADITTHSASKWIGGHGNVIAGVVVDSGKFDWEKSGRFPAFTEPTDGYHGLRYVDHFGNKAFAAKMKLELMRDIGLTLNPFAGWLLIQGLETLSLRAQRHSDNALALAKWLEKHPKVAWVAFPGLPSHEDHELAKQLLRKDTWGGMLSFGVRGGADAGEKVVDKMKLATNMANVGDAKTLIINPETTTHQQLTQAERLSAGVTPDLIRVSVGLEDIRDLIADFENAFALALP</sequence>
<dbReference type="GO" id="GO:0019346">
    <property type="term" value="P:transsulfuration"/>
    <property type="evidence" value="ECO:0007669"/>
    <property type="project" value="InterPro"/>
</dbReference>
<dbReference type="GO" id="GO:0006535">
    <property type="term" value="P:cysteine biosynthetic process from serine"/>
    <property type="evidence" value="ECO:0007669"/>
    <property type="project" value="TreeGrafter"/>
</dbReference>
<dbReference type="InterPro" id="IPR000277">
    <property type="entry name" value="Cys/Met-Metab_PyrdxlP-dep_enz"/>
</dbReference>
<accession>A0A0C3BKJ9</accession>
<dbReference type="Proteomes" id="UP000054166">
    <property type="component" value="Unassembled WGS sequence"/>
</dbReference>
<dbReference type="PIRSF" id="PIRSF001434">
    <property type="entry name" value="CGS"/>
    <property type="match status" value="1"/>
</dbReference>
<dbReference type="Pfam" id="PF01053">
    <property type="entry name" value="Cys_Met_Meta_PP"/>
    <property type="match status" value="1"/>
</dbReference>
<comment type="cofactor">
    <cofactor evidence="1 6">
        <name>pyridoxal 5'-phosphate</name>
        <dbReference type="ChEBI" id="CHEBI:597326"/>
    </cofactor>
</comment>
<dbReference type="GO" id="GO:0005737">
    <property type="term" value="C:cytoplasm"/>
    <property type="evidence" value="ECO:0007669"/>
    <property type="project" value="TreeGrafter"/>
</dbReference>
<dbReference type="SUPFAM" id="SSF53383">
    <property type="entry name" value="PLP-dependent transferases"/>
    <property type="match status" value="1"/>
</dbReference>
<dbReference type="NCBIfam" id="TIGR01326">
    <property type="entry name" value="OAH_OAS_sulfhy"/>
    <property type="match status" value="1"/>
</dbReference>
<dbReference type="Gene3D" id="3.40.640.10">
    <property type="entry name" value="Type I PLP-dependent aspartate aminotransferase-like (Major domain)"/>
    <property type="match status" value="1"/>
</dbReference>
<dbReference type="InterPro" id="IPR015421">
    <property type="entry name" value="PyrdxlP-dep_Trfase_major"/>
</dbReference>
<dbReference type="FunFam" id="3.40.640.10:FF:000035">
    <property type="entry name" value="O-succinylhomoserine sulfhydrylase"/>
    <property type="match status" value="1"/>
</dbReference>
<evidence type="ECO:0008006" key="9">
    <source>
        <dbReference type="Google" id="ProtNLM"/>
    </source>
</evidence>
<protein>
    <recommendedName>
        <fullName evidence="9">O-acetylhomoserine (Thiol)-lyase</fullName>
    </recommendedName>
</protein>
<dbReference type="GO" id="GO:0004124">
    <property type="term" value="F:cysteine synthase activity"/>
    <property type="evidence" value="ECO:0007669"/>
    <property type="project" value="TreeGrafter"/>
</dbReference>